<dbReference type="CDD" id="cd19545">
    <property type="entry name" value="FUM14_C_NRPS-like"/>
    <property type="match status" value="2"/>
</dbReference>
<evidence type="ECO:0000256" key="4">
    <source>
        <dbReference type="SAM" id="MobiDB-lite"/>
    </source>
</evidence>
<dbReference type="SMART" id="SM01294">
    <property type="entry name" value="PKS_PP_betabranch"/>
    <property type="match status" value="1"/>
</dbReference>
<dbReference type="InterPro" id="IPR036736">
    <property type="entry name" value="ACP-like_sf"/>
</dbReference>
<dbReference type="Gene3D" id="3.30.559.10">
    <property type="entry name" value="Chloramphenicol acetyltransferase-like domain"/>
    <property type="match status" value="4"/>
</dbReference>
<name>A0AAD6EDM4_9EURO</name>
<feature type="domain" description="Carrier" evidence="5">
    <location>
        <begin position="22"/>
        <end position="98"/>
    </location>
</feature>
<dbReference type="InterPro" id="IPR006162">
    <property type="entry name" value="Ppantetheine_attach_site"/>
</dbReference>
<evidence type="ECO:0000256" key="3">
    <source>
        <dbReference type="ARBA" id="ARBA00022598"/>
    </source>
</evidence>
<feature type="domain" description="Carrier" evidence="5">
    <location>
        <begin position="2349"/>
        <end position="2425"/>
    </location>
</feature>
<feature type="domain" description="Carrier" evidence="5">
    <location>
        <begin position="1587"/>
        <end position="1662"/>
    </location>
</feature>
<dbReference type="Gene3D" id="3.30.559.30">
    <property type="entry name" value="Nonribosomal peptide synthetase, condensation domain"/>
    <property type="match status" value="4"/>
</dbReference>
<dbReference type="GO" id="GO:0016874">
    <property type="term" value="F:ligase activity"/>
    <property type="evidence" value="ECO:0007669"/>
    <property type="project" value="UniProtKB-KW"/>
</dbReference>
<evidence type="ECO:0000259" key="5">
    <source>
        <dbReference type="PROSITE" id="PS50075"/>
    </source>
</evidence>
<keyword evidence="1" id="KW-0596">Phosphopantetheine</keyword>
<dbReference type="Pfam" id="PF00550">
    <property type="entry name" value="PP-binding"/>
    <property type="match status" value="3"/>
</dbReference>
<dbReference type="GeneID" id="81586431"/>
<dbReference type="InterPro" id="IPR009081">
    <property type="entry name" value="PP-bd_ACP"/>
</dbReference>
<dbReference type="GO" id="GO:0005737">
    <property type="term" value="C:cytoplasm"/>
    <property type="evidence" value="ECO:0007669"/>
    <property type="project" value="TreeGrafter"/>
</dbReference>
<dbReference type="FunFam" id="3.30.300.30:FF:000015">
    <property type="entry name" value="Nonribosomal peptide synthase SidD"/>
    <property type="match status" value="2"/>
</dbReference>
<dbReference type="SUPFAM" id="SSF56801">
    <property type="entry name" value="Acetyl-CoA synthetase-like"/>
    <property type="match status" value="2"/>
</dbReference>
<dbReference type="RefSeq" id="XP_056755937.1">
    <property type="nucleotide sequence ID" value="XM_056896189.1"/>
</dbReference>
<dbReference type="SUPFAM" id="SSF52777">
    <property type="entry name" value="CoA-dependent acyltransferases"/>
    <property type="match status" value="8"/>
</dbReference>
<evidence type="ECO:0000256" key="2">
    <source>
        <dbReference type="ARBA" id="ARBA00022553"/>
    </source>
</evidence>
<dbReference type="InterPro" id="IPR020845">
    <property type="entry name" value="AMP-binding_CS"/>
</dbReference>
<protein>
    <submittedName>
        <fullName evidence="6">AMP-dependent synthetase/ligase</fullName>
    </submittedName>
</protein>
<dbReference type="InterPro" id="IPR042099">
    <property type="entry name" value="ANL_N_sf"/>
</dbReference>
<dbReference type="FunFam" id="3.40.50.12780:FF:000014">
    <property type="entry name" value="Nonribosomal peptide synthetase 1"/>
    <property type="match status" value="1"/>
</dbReference>
<evidence type="ECO:0000313" key="6">
    <source>
        <dbReference type="EMBL" id="KAJ5608513.1"/>
    </source>
</evidence>
<organism evidence="6 7">
    <name type="scientific">Penicillium hordei</name>
    <dbReference type="NCBI Taxonomy" id="40994"/>
    <lineage>
        <taxon>Eukaryota</taxon>
        <taxon>Fungi</taxon>
        <taxon>Dikarya</taxon>
        <taxon>Ascomycota</taxon>
        <taxon>Pezizomycotina</taxon>
        <taxon>Eurotiomycetes</taxon>
        <taxon>Eurotiomycetidae</taxon>
        <taxon>Eurotiales</taxon>
        <taxon>Aspergillaceae</taxon>
        <taxon>Penicillium</taxon>
    </lineage>
</organism>
<keyword evidence="7" id="KW-1185">Reference proteome</keyword>
<dbReference type="InterPro" id="IPR000873">
    <property type="entry name" value="AMP-dep_synth/lig_dom"/>
</dbReference>
<dbReference type="Pfam" id="PF00501">
    <property type="entry name" value="AMP-binding"/>
    <property type="match status" value="1"/>
</dbReference>
<dbReference type="Gene3D" id="1.10.1200.10">
    <property type="entry name" value="ACP-like"/>
    <property type="match status" value="3"/>
</dbReference>
<dbReference type="Gene3D" id="3.30.300.30">
    <property type="match status" value="2"/>
</dbReference>
<reference evidence="6" key="1">
    <citation type="journal article" date="2023" name="IMA Fungus">
        <title>Comparative genomic study of the Penicillium genus elucidates a diverse pangenome and 15 lateral gene transfer events.</title>
        <authorList>
            <person name="Petersen C."/>
            <person name="Sorensen T."/>
            <person name="Nielsen M.R."/>
            <person name="Sondergaard T.E."/>
            <person name="Sorensen J.L."/>
            <person name="Fitzpatrick D.A."/>
            <person name="Frisvad J.C."/>
            <person name="Nielsen K.L."/>
        </authorList>
    </citation>
    <scope>NUCLEOTIDE SEQUENCE</scope>
    <source>
        <strain evidence="6">IBT 12815</strain>
    </source>
</reference>
<dbReference type="Gene3D" id="2.30.38.10">
    <property type="entry name" value="Luciferase, Domain 3"/>
    <property type="match status" value="1"/>
</dbReference>
<dbReference type="InterPro" id="IPR045851">
    <property type="entry name" value="AMP-bd_C_sf"/>
</dbReference>
<comment type="caution">
    <text evidence="6">The sequence shown here is derived from an EMBL/GenBank/DDBJ whole genome shotgun (WGS) entry which is preliminary data.</text>
</comment>
<dbReference type="Pfam" id="PF00668">
    <property type="entry name" value="Condensation"/>
    <property type="match status" value="4"/>
</dbReference>
<dbReference type="CDD" id="cd05918">
    <property type="entry name" value="A_NRPS_SidN3_like"/>
    <property type="match status" value="1"/>
</dbReference>
<dbReference type="PROSITE" id="PS00012">
    <property type="entry name" value="PHOSPHOPANTETHEINE"/>
    <property type="match status" value="3"/>
</dbReference>
<dbReference type="InterPro" id="IPR010071">
    <property type="entry name" value="AA_adenyl_dom"/>
</dbReference>
<dbReference type="GO" id="GO:0044550">
    <property type="term" value="P:secondary metabolite biosynthetic process"/>
    <property type="evidence" value="ECO:0007669"/>
    <property type="project" value="TreeGrafter"/>
</dbReference>
<dbReference type="PROSITE" id="PS50075">
    <property type="entry name" value="CARRIER"/>
    <property type="match status" value="3"/>
</dbReference>
<dbReference type="GO" id="GO:0043041">
    <property type="term" value="P:amino acid activation for nonribosomal peptide biosynthetic process"/>
    <property type="evidence" value="ECO:0007669"/>
    <property type="project" value="TreeGrafter"/>
</dbReference>
<dbReference type="Gene3D" id="3.40.50.12780">
    <property type="entry name" value="N-terminal domain of ligase-like"/>
    <property type="match status" value="1"/>
</dbReference>
<dbReference type="SMART" id="SM00823">
    <property type="entry name" value="PKS_PP"/>
    <property type="match status" value="3"/>
</dbReference>
<sequence>MGYSSVIDQPKPNNCNGEHTGSLNEQQLSVLREIWADILDIDVEDIDQDAHFFELGGDSLAAAEIVRAAASQGMQISRGQIFAAPTFSDMASLISFGEPGAWEEPSSALAPFALIDSDVSLIRQLAAEQCGISPEEIEDMYPTTALQAGLMARSISVPGVYMSAWLFQSVHPVDPVWLTGILQRVVQKLHILRTAMVTSEEHSFMQAVLSLPATIDTIRVRSISELDIENRKPAMTVGRPLTKFSVVVSEDCDRPYVLWYAHHATYDMSSVALVERHIADLATGEELLPAPPSFALFVAHSIDIRKSPECKPFWTEQLDNCPASLFPFGARDAPAVFRTDSQYEISFPYVGTNSGFTMANRIRAAWAFLLGCYEQSEDVVFGVTNGGRYAAVPQCADIVGPAIATSPMRVRLNRESTVAEFLQKISMQAVNINAFEQTGLANIQQLGQDGVRACSFRTLVNVQVTDAGRGSNLLTPVEPDKVEPLDYALVLEPFVLGGGSKLRLRLSYDSLIIRHEKVIQVAAQLKKVLRLFTIHADKKISAIEHLPIDPRSSVASEPSAPPRKVPKPFQLISSPAHEIRKHAAVECGVSEDIVQDVYPCTPAQNRMMMASLRHPTAYKSHVVFTPPEDQNDTDILHAWNALYRQMPVLRTRFFHSPMGVTSSKNDRELRMLQAVMDEPIQWSEWEDVQECLSADHGFNFSSGQPLSRFALIRNQPGGGIRQLVLTTHHSIFEPSITQPMLSFLQETTDENTHDLETIPFALWAEATLQSLKEPSKIFWAQALRNCQAPSFPKVPATHAPLTTDTMHTTIALSAIESGIESPAPSNTLLQLAWALTLSQYYDSNDVVYGIAVQSAHGDRRKVMGPTFSVVPQRIVFEHPDMRMNDLTRIFEERTEELIDHAQYDISMIREIDDSCATACEFQNLLVLKTTPDDNGTSPLYGTFRKAAVSTVAGKVVAGASTHIHNFALAVEVAPLGNGVSVRMSYDPFVLKAVQVRRLMSHYESIIRQISTFDHSRTISGIHHVPDDHLAEILSWNAVPAPRVSCVHELFEAQVQSQPLSPAVCARDGEWTFSQLDNAAERLARFLRSMGVGPGSYVPLLFEKCGLAIIAMLAILKAGGSSVALDPAHPKDRLQGLINGMGKCTILCSRENHILAAQVAQRAIVLDEQTLSNLSKQPLQRRLSDEEPVSAQSTAFVLFTSGSTGMPKGILIPHQAFSSSIRGHSEVLRFSTGPGSRNFQFTAYTSDVSIGEIFTSLAVGSCVCVPSDWDRKNNIAGAIRDLNVNWAFFTPSVATLLVPSEVPGLRTMVFGGETASPENFQTWAPALHLINSFGPAECSIWTHCIPRKVTLDDFGSNIGFGVGCATWITDPTDHHRLLPIGAVGEMLVEGPNVAAGYLNDPVKTNATFVHDPAWMPPDRGSMRLYRSGDLARYLPNGMVQFLGRRDHQVKLRGLRIELGEIEHQIREHFSDGNMLVAVDIVNPRPVGSPPILAAFIAPKEPELPEDQEGVLNLLADKSDQICQTLHGLESALVQILPRHMVPAAFVPLRQMPLTASAKTDRRVLKNIASSVSAEELSRLMVDVQSREVPSTVMETILARLWSSALGWHVDVDRQNSFFRVGGDSLSAMRLVSFARKENVRISVEQVFQNPILQDMAQCAILDESSAVDELNVLPDIAPFSALGDGDKVAGAVRSASVQLGVEADQIEDIYPCTPLQEGLLALSQDSRGSYVAQMVFELPADIDRPRFESAWVSLLEEWPILRSRFFQWHQSNGTSQLMQVVVKGRTRWLRARRLSEYLKLDRRDHMQLGDRMLRLAAFTDTSDKKQYFVMTAHHAIYDGWMLALLFTALRRSYLGLPALETTPYRVFVNVNLADRNNEESQRFWQRYVWDADRPSWPELPSPDFRPKPTSVRKLATHFSPGNQRNFTPNTIMRTAFAILLGAYSHSENVVFPSTVYGRTSGRSSAATVAGPTMATVPVLVRLERQSTIHKIMDTVQAEGAEMLTHEQEGLQNIKQYNRGALATIDTQSLLVVQVDQPSEDWKNHDFALRSVDVSGLANGFLSSALVLEATISGNELHLHMTHDDRVVAPLQAESFGPAETSIWCHAHPHFTVTDDGSDVGWSIGCATWIVDPEDASRLMPVGTIGELVVEGPNVAAGYYKNQEKTEAAFPASLPCLPSGQRQRIYKLGDLARLLPDGRLQFLGRKDGQVKVHGQRVEVGDVENMIRLALSDNHLEVAVEMVKIPDELTGSRLIAFISCTPADQPQDRNNPAVLTNDEGLLAFQKRTSSLREELAARLSKHMIPSFFVPLTSMPLSASAKMDRKLLGSIARNLEISELARFSLSSHRDILPPETRVQKLLHSLWSSVLMLNSDDFGIEADFFECGGDSIGAMKLASLAHAAGTLLSVQDVYDNPRLGKLASTIEGRAPTDLVKSVSEIEAFSLLPTDHFDELDTLISRVASVCGVRPEQVVDIYPCTPIQRSMIKRTATHPEAYWMHNTFELTSEVDELLLKQAWQGVVASHSILRTRILPHNGQYVQAVLDELHEVQPVSGVSLDEFFIASRDRQFTDGQPLLHASMVSDDSRRYFVLKFHHAVYDAWSLTKICESLQRQYLRLADQVNIPSMSETPIIGFNYFVKAVQQQNQAHALDFWSKYLLGTKTSSLAPSYEGYNADSTIRHRIALPDPMVTGSSTTPAVMVYAALGLALHKQLQVPDTILGLISIGRSLPLTEELVGPTVTRVPLRINHKKQSNLHDYLLHVQSQARQPTAFEHVDFEQVVRLHSDAHDACHAAPQVVVHPYDPYTEQPTAKMGLLRQELSVVNNDGIALSIDISLVLRERALEALDVRLMFASSIVGEEKLRLLVGDLNAIMLKIHALQGDLHSATVEEVLRGVPGTAVELAVERIQ</sequence>
<dbReference type="FunFam" id="1.10.1200.10:FF:000005">
    <property type="entry name" value="Nonribosomal peptide synthetase 1"/>
    <property type="match status" value="1"/>
</dbReference>
<dbReference type="NCBIfam" id="TIGR01733">
    <property type="entry name" value="AA-adenyl-dom"/>
    <property type="match status" value="1"/>
</dbReference>
<keyword evidence="2" id="KW-0597">Phosphoprotein</keyword>
<dbReference type="GO" id="GO:0031177">
    <property type="term" value="F:phosphopantetheine binding"/>
    <property type="evidence" value="ECO:0007669"/>
    <property type="project" value="InterPro"/>
</dbReference>
<evidence type="ECO:0000256" key="1">
    <source>
        <dbReference type="ARBA" id="ARBA00022450"/>
    </source>
</evidence>
<dbReference type="PANTHER" id="PTHR45527">
    <property type="entry name" value="NONRIBOSOMAL PEPTIDE SYNTHETASE"/>
    <property type="match status" value="1"/>
</dbReference>
<accession>A0AAD6EDM4</accession>
<dbReference type="SUPFAM" id="SSF47336">
    <property type="entry name" value="ACP-like"/>
    <property type="match status" value="3"/>
</dbReference>
<dbReference type="InterPro" id="IPR023213">
    <property type="entry name" value="CAT-like_dom_sf"/>
</dbReference>
<dbReference type="InterPro" id="IPR020806">
    <property type="entry name" value="PKS_PP-bd"/>
</dbReference>
<dbReference type="PROSITE" id="PS00455">
    <property type="entry name" value="AMP_BINDING"/>
    <property type="match status" value="1"/>
</dbReference>
<dbReference type="Proteomes" id="UP001213799">
    <property type="component" value="Unassembled WGS sequence"/>
</dbReference>
<dbReference type="InterPro" id="IPR001242">
    <property type="entry name" value="Condensation_dom"/>
</dbReference>
<proteinExistence type="predicted"/>
<feature type="region of interest" description="Disordered" evidence="4">
    <location>
        <begin position="1"/>
        <end position="21"/>
    </location>
</feature>
<reference evidence="6" key="2">
    <citation type="submission" date="2023-01" db="EMBL/GenBank/DDBJ databases">
        <authorList>
            <person name="Petersen C."/>
        </authorList>
    </citation>
    <scope>NUCLEOTIDE SEQUENCE</scope>
    <source>
        <strain evidence="6">IBT 12815</strain>
    </source>
</reference>
<gene>
    <name evidence="6" type="ORF">N7537_005132</name>
</gene>
<dbReference type="EMBL" id="JAQJAE010000002">
    <property type="protein sequence ID" value="KAJ5608513.1"/>
    <property type="molecule type" value="Genomic_DNA"/>
</dbReference>
<feature type="compositionally biased region" description="Polar residues" evidence="4">
    <location>
        <begin position="11"/>
        <end position="21"/>
    </location>
</feature>
<dbReference type="PANTHER" id="PTHR45527:SF1">
    <property type="entry name" value="FATTY ACID SYNTHASE"/>
    <property type="match status" value="1"/>
</dbReference>
<evidence type="ECO:0000313" key="7">
    <source>
        <dbReference type="Proteomes" id="UP001213799"/>
    </source>
</evidence>
<keyword evidence="3" id="KW-0436">Ligase</keyword>